<reference evidence="4" key="1">
    <citation type="journal article" date="2019" name="Int. J. Syst. Evol. Microbiol.">
        <title>The Global Catalogue of Microorganisms (GCM) 10K type strain sequencing project: providing services to taxonomists for standard genome sequencing and annotation.</title>
        <authorList>
            <consortium name="The Broad Institute Genomics Platform"/>
            <consortium name="The Broad Institute Genome Sequencing Center for Infectious Disease"/>
            <person name="Wu L."/>
            <person name="Ma J."/>
        </authorList>
    </citation>
    <scope>NUCLEOTIDE SEQUENCE [LARGE SCALE GENOMIC DNA]</scope>
    <source>
        <strain evidence="4">JCM 16961</strain>
    </source>
</reference>
<dbReference type="InterPro" id="IPR025110">
    <property type="entry name" value="AMP-bd_C"/>
</dbReference>
<dbReference type="InterPro" id="IPR045851">
    <property type="entry name" value="AMP-bd_C_sf"/>
</dbReference>
<dbReference type="Proteomes" id="UP001501536">
    <property type="component" value="Unassembled WGS sequence"/>
</dbReference>
<dbReference type="SUPFAM" id="SSF56801">
    <property type="entry name" value="Acetyl-CoA synthetase-like"/>
    <property type="match status" value="1"/>
</dbReference>
<evidence type="ECO:0000313" key="4">
    <source>
        <dbReference type="Proteomes" id="UP001501536"/>
    </source>
</evidence>
<dbReference type="PANTHER" id="PTHR43767:SF1">
    <property type="entry name" value="NONRIBOSOMAL PEPTIDE SYNTHASE PES1 (EUROFUNG)-RELATED"/>
    <property type="match status" value="1"/>
</dbReference>
<gene>
    <name evidence="3" type="primary">menE</name>
    <name evidence="3" type="ORF">GCM10022377_15960</name>
</gene>
<dbReference type="Pfam" id="PF00501">
    <property type="entry name" value="AMP-binding"/>
    <property type="match status" value="1"/>
</dbReference>
<evidence type="ECO:0000259" key="1">
    <source>
        <dbReference type="Pfam" id="PF00501"/>
    </source>
</evidence>
<keyword evidence="3" id="KW-0436">Ligase</keyword>
<dbReference type="EMBL" id="BAABCJ010000002">
    <property type="protein sequence ID" value="GAA3703130.1"/>
    <property type="molecule type" value="Genomic_DNA"/>
</dbReference>
<proteinExistence type="predicted"/>
<sequence length="395" mass="40478">MPTDTVQRLLGALTDALGGGPAVEPVDSGTPGAPEILRPDDAGAETAVVIRTSGSSGAPKRTALSVEALAASSEATARYLRAEGQWLLALPTHYVAGVSVLTRSLFAGTQPVAVDLAERFTPERFVQAASALTDRVRMTSLVPTQLQRLLEDPAPETLAVLQRFDAILVGGGRTPEAVRAAAARHGLRIHLTYGMSETCGGCVYDGVPLPGVAVCETDGRLSLGGPMVATGYLGDPERTAAHFGTDADGLRWFLTDDVGTYIPDPAPTAPPAGALGEYDGGAPDPTTGTGLVTVEGRIDDVVITGGVKVSAGAVQRVVEAAPGAGDALVVGIPDEHWGAVVAFAYTGDADGEDLVAAVRAELGPAAAPKRWKRLPALPLLPNGKPDRQAVLALLA</sequence>
<dbReference type="RefSeq" id="WP_344882597.1">
    <property type="nucleotide sequence ID" value="NZ_BAABCJ010000002.1"/>
</dbReference>
<dbReference type="InterPro" id="IPR042099">
    <property type="entry name" value="ANL_N_sf"/>
</dbReference>
<accession>A0ABP7DGX0</accession>
<dbReference type="InterPro" id="IPR050237">
    <property type="entry name" value="ATP-dep_AMP-bd_enzyme"/>
</dbReference>
<dbReference type="InterPro" id="IPR000873">
    <property type="entry name" value="AMP-dep_synth/lig_dom"/>
</dbReference>
<feature type="domain" description="AMP-binding enzyme C-terminal" evidence="2">
    <location>
        <begin position="317"/>
        <end position="384"/>
    </location>
</feature>
<dbReference type="PROSITE" id="PS00455">
    <property type="entry name" value="AMP_BINDING"/>
    <property type="match status" value="1"/>
</dbReference>
<dbReference type="GO" id="GO:0016874">
    <property type="term" value="F:ligase activity"/>
    <property type="evidence" value="ECO:0007669"/>
    <property type="project" value="UniProtKB-KW"/>
</dbReference>
<dbReference type="Gene3D" id="3.30.300.30">
    <property type="match status" value="1"/>
</dbReference>
<keyword evidence="4" id="KW-1185">Reference proteome</keyword>
<dbReference type="InterPro" id="IPR020845">
    <property type="entry name" value="AMP-binding_CS"/>
</dbReference>
<dbReference type="Gene3D" id="3.40.50.12780">
    <property type="entry name" value="N-terminal domain of ligase-like"/>
    <property type="match status" value="1"/>
</dbReference>
<feature type="domain" description="AMP-dependent synthetase/ligase" evidence="1">
    <location>
        <begin position="41"/>
        <end position="208"/>
    </location>
</feature>
<organism evidence="3 4">
    <name type="scientific">Zhihengliuella alba</name>
    <dbReference type="NCBI Taxonomy" id="547018"/>
    <lineage>
        <taxon>Bacteria</taxon>
        <taxon>Bacillati</taxon>
        <taxon>Actinomycetota</taxon>
        <taxon>Actinomycetes</taxon>
        <taxon>Micrococcales</taxon>
        <taxon>Micrococcaceae</taxon>
        <taxon>Zhihengliuella</taxon>
    </lineage>
</organism>
<comment type="caution">
    <text evidence="3">The sequence shown here is derived from an EMBL/GenBank/DDBJ whole genome shotgun (WGS) entry which is preliminary data.</text>
</comment>
<evidence type="ECO:0000313" key="3">
    <source>
        <dbReference type="EMBL" id="GAA3703130.1"/>
    </source>
</evidence>
<dbReference type="PANTHER" id="PTHR43767">
    <property type="entry name" value="LONG-CHAIN-FATTY-ACID--COA LIGASE"/>
    <property type="match status" value="1"/>
</dbReference>
<evidence type="ECO:0000259" key="2">
    <source>
        <dbReference type="Pfam" id="PF13193"/>
    </source>
</evidence>
<name>A0ABP7DGX0_9MICC</name>
<dbReference type="Pfam" id="PF13193">
    <property type="entry name" value="AMP-binding_C"/>
    <property type="match status" value="1"/>
</dbReference>
<protein>
    <submittedName>
        <fullName evidence="3">O-succinylbenzoate--CoA ligase</fullName>
    </submittedName>
</protein>